<evidence type="ECO:0000313" key="9">
    <source>
        <dbReference type="EMBL" id="KAG2318711.1"/>
    </source>
</evidence>
<proteinExistence type="inferred from homology"/>
<dbReference type="GO" id="GO:0005576">
    <property type="term" value="C:extracellular region"/>
    <property type="evidence" value="ECO:0007669"/>
    <property type="project" value="UniProtKB-SubCell"/>
</dbReference>
<keyword evidence="3" id="KW-0964">Secreted</keyword>
<protein>
    <recommendedName>
        <fullName evidence="11">Rapid ALkalinization Factor</fullName>
    </recommendedName>
</protein>
<dbReference type="InterPro" id="IPR008801">
    <property type="entry name" value="RALF"/>
</dbReference>
<evidence type="ECO:0000256" key="4">
    <source>
        <dbReference type="ARBA" id="ARBA00022702"/>
    </source>
</evidence>
<dbReference type="GO" id="GO:0040008">
    <property type="term" value="P:regulation of growth"/>
    <property type="evidence" value="ECO:0007669"/>
    <property type="project" value="UniProtKB-ARBA"/>
</dbReference>
<evidence type="ECO:0000256" key="8">
    <source>
        <dbReference type="SAM" id="MobiDB-lite"/>
    </source>
</evidence>
<evidence type="ECO:0000256" key="1">
    <source>
        <dbReference type="ARBA" id="ARBA00004613"/>
    </source>
</evidence>
<dbReference type="AlphaFoldDB" id="A0A8X7VVX5"/>
<sequence>MSNLKETDRCILGVLLVACVFMSMMKVGAETYIGYPAIRFGDAPVRCNPKDPATCHPPEPANPYTSGCEKNKRCRGDDSSHPPTLSNKYMTTDQLFPTNKRCMAYNNSYKKKKKKTHTKTNHHNE</sequence>
<gene>
    <name evidence="9" type="ORF">Bca52824_011924</name>
</gene>
<evidence type="ECO:0000256" key="5">
    <source>
        <dbReference type="ARBA" id="ARBA00022729"/>
    </source>
</evidence>
<comment type="subcellular location">
    <subcellularLocation>
        <location evidence="1">Secreted</location>
    </subcellularLocation>
</comment>
<evidence type="ECO:0000256" key="6">
    <source>
        <dbReference type="ARBA" id="ARBA00023157"/>
    </source>
</evidence>
<comment type="function">
    <text evidence="7">Cell signaling peptide that may regulate plant stress, growth, and development. Mediates a rapid alkalinization of extracellular space by mediating a transient increase in the cytoplasmic Ca(2+) concentration leading to a calcium-dependent signaling events through a cell surface receptor and a concomitant activation of some intracellular mitogen-activated protein kinases.</text>
</comment>
<keyword evidence="6" id="KW-1015">Disulfide bond</keyword>
<evidence type="ECO:0000256" key="2">
    <source>
        <dbReference type="ARBA" id="ARBA00009178"/>
    </source>
</evidence>
<feature type="region of interest" description="Disordered" evidence="8">
    <location>
        <begin position="58"/>
        <end position="90"/>
    </location>
</feature>
<name>A0A8X7VVX5_BRACI</name>
<feature type="compositionally biased region" description="Basic and acidic residues" evidence="8">
    <location>
        <begin position="69"/>
        <end position="80"/>
    </location>
</feature>
<evidence type="ECO:0000256" key="7">
    <source>
        <dbReference type="ARBA" id="ARBA00037228"/>
    </source>
</evidence>
<dbReference type="Proteomes" id="UP000886595">
    <property type="component" value="Unassembled WGS sequence"/>
</dbReference>
<evidence type="ECO:0000256" key="3">
    <source>
        <dbReference type="ARBA" id="ARBA00022525"/>
    </source>
</evidence>
<comment type="similarity">
    <text evidence="2">Belongs to the plant rapid alkalinization factor (RALF) family.</text>
</comment>
<dbReference type="PANTHER" id="PTHR34270:SF3">
    <property type="entry name" value="PROTEIN RALF-LIKE 16-RELATED"/>
    <property type="match status" value="1"/>
</dbReference>
<feature type="compositionally biased region" description="Polar residues" evidence="8">
    <location>
        <begin position="81"/>
        <end position="90"/>
    </location>
</feature>
<evidence type="ECO:0008006" key="11">
    <source>
        <dbReference type="Google" id="ProtNLM"/>
    </source>
</evidence>
<dbReference type="EMBL" id="JAAMPC010000003">
    <property type="protein sequence ID" value="KAG2318711.1"/>
    <property type="molecule type" value="Genomic_DNA"/>
</dbReference>
<evidence type="ECO:0000313" key="10">
    <source>
        <dbReference type="Proteomes" id="UP000886595"/>
    </source>
</evidence>
<dbReference type="GO" id="GO:0005179">
    <property type="term" value="F:hormone activity"/>
    <property type="evidence" value="ECO:0007669"/>
    <property type="project" value="UniProtKB-KW"/>
</dbReference>
<accession>A0A8X7VVX5</accession>
<keyword evidence="5" id="KW-0732">Signal</keyword>
<dbReference type="PANTHER" id="PTHR34270">
    <property type="entry name" value="PROTEIN RALF-LIKE 15-RELATED"/>
    <property type="match status" value="1"/>
</dbReference>
<keyword evidence="4" id="KW-0372">Hormone</keyword>
<dbReference type="OrthoDB" id="1051028at2759"/>
<organism evidence="9 10">
    <name type="scientific">Brassica carinata</name>
    <name type="common">Ethiopian mustard</name>
    <name type="synonym">Abyssinian cabbage</name>
    <dbReference type="NCBI Taxonomy" id="52824"/>
    <lineage>
        <taxon>Eukaryota</taxon>
        <taxon>Viridiplantae</taxon>
        <taxon>Streptophyta</taxon>
        <taxon>Embryophyta</taxon>
        <taxon>Tracheophyta</taxon>
        <taxon>Spermatophyta</taxon>
        <taxon>Magnoliopsida</taxon>
        <taxon>eudicotyledons</taxon>
        <taxon>Gunneridae</taxon>
        <taxon>Pentapetalae</taxon>
        <taxon>rosids</taxon>
        <taxon>malvids</taxon>
        <taxon>Brassicales</taxon>
        <taxon>Brassicaceae</taxon>
        <taxon>Brassiceae</taxon>
        <taxon>Brassica</taxon>
    </lineage>
</organism>
<keyword evidence="10" id="KW-1185">Reference proteome</keyword>
<dbReference type="Pfam" id="PF05498">
    <property type="entry name" value="RALF"/>
    <property type="match status" value="1"/>
</dbReference>
<comment type="caution">
    <text evidence="9">The sequence shown here is derived from an EMBL/GenBank/DDBJ whole genome shotgun (WGS) entry which is preliminary data.</text>
</comment>
<reference evidence="9 10" key="1">
    <citation type="submission" date="2020-02" db="EMBL/GenBank/DDBJ databases">
        <authorList>
            <person name="Ma Q."/>
            <person name="Huang Y."/>
            <person name="Song X."/>
            <person name="Pei D."/>
        </authorList>
    </citation>
    <scope>NUCLEOTIDE SEQUENCE [LARGE SCALE GENOMIC DNA]</scope>
    <source>
        <strain evidence="9">Sxm20200214</strain>
        <tissue evidence="9">Leaf</tissue>
    </source>
</reference>